<evidence type="ECO:0000256" key="2">
    <source>
        <dbReference type="ARBA" id="ARBA00022448"/>
    </source>
</evidence>
<feature type="domain" description="ABC transmembrane type-1" evidence="7">
    <location>
        <begin position="16"/>
        <end position="199"/>
    </location>
</feature>
<evidence type="ECO:0000313" key="9">
    <source>
        <dbReference type="Proteomes" id="UP000234847"/>
    </source>
</evidence>
<accession>A0A653Q195</accession>
<dbReference type="Gene3D" id="1.10.3720.10">
    <property type="entry name" value="MetI-like"/>
    <property type="match status" value="1"/>
</dbReference>
<evidence type="ECO:0000259" key="7">
    <source>
        <dbReference type="PROSITE" id="PS50928"/>
    </source>
</evidence>
<keyword evidence="3 6" id="KW-0812">Transmembrane</keyword>
<keyword evidence="4 6" id="KW-1133">Transmembrane helix</keyword>
<comment type="subcellular location">
    <subcellularLocation>
        <location evidence="6">Cell membrane</location>
        <topology evidence="6">Multi-pass membrane protein</topology>
    </subcellularLocation>
    <subcellularLocation>
        <location evidence="1">Membrane</location>
        <topology evidence="1">Multi-pass membrane protein</topology>
    </subcellularLocation>
</comment>
<reference evidence="8 9" key="1">
    <citation type="submission" date="2017-12" db="EMBL/GenBank/DDBJ databases">
        <title>Phylogenetic diversity of female urinary microbiome.</title>
        <authorList>
            <person name="Thomas-White K."/>
            <person name="Wolfe A.J."/>
        </authorList>
    </citation>
    <scope>NUCLEOTIDE SEQUENCE [LARGE SCALE GENOMIC DNA]</scope>
    <source>
        <strain evidence="8 9">UMB0038</strain>
    </source>
</reference>
<protein>
    <submittedName>
        <fullName evidence="8">ABC transporter permease</fullName>
    </submittedName>
</protein>
<comment type="caution">
    <text evidence="8">The sequence shown here is derived from an EMBL/GenBank/DDBJ whole genome shotgun (WGS) entry which is preliminary data.</text>
</comment>
<evidence type="ECO:0000256" key="5">
    <source>
        <dbReference type="ARBA" id="ARBA00023136"/>
    </source>
</evidence>
<dbReference type="CDD" id="cd06261">
    <property type="entry name" value="TM_PBP2"/>
    <property type="match status" value="1"/>
</dbReference>
<dbReference type="RefSeq" id="WP_002855197.1">
    <property type="nucleotide sequence ID" value="NZ_CANMWH010000004.1"/>
</dbReference>
<feature type="transmembrane region" description="Helical" evidence="6">
    <location>
        <begin position="21"/>
        <end position="44"/>
    </location>
</feature>
<dbReference type="InterPro" id="IPR035906">
    <property type="entry name" value="MetI-like_sf"/>
</dbReference>
<dbReference type="GO" id="GO:0005886">
    <property type="term" value="C:plasma membrane"/>
    <property type="evidence" value="ECO:0007669"/>
    <property type="project" value="UniProtKB-SubCell"/>
</dbReference>
<dbReference type="InterPro" id="IPR000515">
    <property type="entry name" value="MetI-like"/>
</dbReference>
<dbReference type="AlphaFoldDB" id="A0A031HZQ0"/>
<dbReference type="GeneID" id="93343446"/>
<sequence length="213" mass="21974">MSEFLASRWPDILFRAWQHGWLVLQALAIATVLAIALAVIATRIKALTPIANAFTAVGLTLPSFALIGVLIPLVGIGTVPAVVVVVFYALLPILRNALVGLRGVDPEVLEAARGMGMGPVALFTRVRLPLAWPVILTGIRVAGQLGMGVAAVAAYVLGPGLGSYIFTGLVSLGGANALNYALVGTLGIVVVALVLDGLLVLLGRLTISKGLRA</sequence>
<evidence type="ECO:0000256" key="4">
    <source>
        <dbReference type="ARBA" id="ARBA00022989"/>
    </source>
</evidence>
<feature type="transmembrane region" description="Helical" evidence="6">
    <location>
        <begin position="177"/>
        <end position="202"/>
    </location>
</feature>
<evidence type="ECO:0000256" key="3">
    <source>
        <dbReference type="ARBA" id="ARBA00022692"/>
    </source>
</evidence>
<dbReference type="InterPro" id="IPR051204">
    <property type="entry name" value="ABC_transp_perm/SBD"/>
</dbReference>
<dbReference type="EMBL" id="PKJT01000007">
    <property type="protein sequence ID" value="PKZ81498.1"/>
    <property type="molecule type" value="Genomic_DNA"/>
</dbReference>
<dbReference type="OMA" id="STQMLMG"/>
<comment type="similarity">
    <text evidence="6">Belongs to the binding-protein-dependent transport system permease family.</text>
</comment>
<dbReference type="Proteomes" id="UP000234847">
    <property type="component" value="Unassembled WGS sequence"/>
</dbReference>
<gene>
    <name evidence="8" type="ORF">CYJ95_07975</name>
</gene>
<dbReference type="PROSITE" id="PS50928">
    <property type="entry name" value="ABC_TM1"/>
    <property type="match status" value="1"/>
</dbReference>
<dbReference type="SUPFAM" id="SSF161098">
    <property type="entry name" value="MetI-like"/>
    <property type="match status" value="1"/>
</dbReference>
<keyword evidence="5 6" id="KW-0472">Membrane</keyword>
<feature type="transmembrane region" description="Helical" evidence="6">
    <location>
        <begin position="64"/>
        <end position="91"/>
    </location>
</feature>
<evidence type="ECO:0000256" key="6">
    <source>
        <dbReference type="RuleBase" id="RU363032"/>
    </source>
</evidence>
<proteinExistence type="inferred from homology"/>
<accession>A0A031HZQ0</accession>
<organism evidence="8 9">
    <name type="scientific">Micrococcus luteus</name>
    <name type="common">Micrococcus lysodeikticus</name>
    <dbReference type="NCBI Taxonomy" id="1270"/>
    <lineage>
        <taxon>Bacteria</taxon>
        <taxon>Bacillati</taxon>
        <taxon>Actinomycetota</taxon>
        <taxon>Actinomycetes</taxon>
        <taxon>Micrococcales</taxon>
        <taxon>Micrococcaceae</taxon>
        <taxon>Micrococcus</taxon>
    </lineage>
</organism>
<dbReference type="GO" id="GO:0031460">
    <property type="term" value="P:glycine betaine transport"/>
    <property type="evidence" value="ECO:0007669"/>
    <property type="project" value="TreeGrafter"/>
</dbReference>
<dbReference type="GO" id="GO:0055085">
    <property type="term" value="P:transmembrane transport"/>
    <property type="evidence" value="ECO:0007669"/>
    <property type="project" value="InterPro"/>
</dbReference>
<dbReference type="PANTHER" id="PTHR30177:SF4">
    <property type="entry name" value="OSMOPROTECTANT IMPORT PERMEASE PROTEIN OSMW"/>
    <property type="match status" value="1"/>
</dbReference>
<dbReference type="Pfam" id="PF00528">
    <property type="entry name" value="BPD_transp_1"/>
    <property type="match status" value="1"/>
</dbReference>
<dbReference type="PANTHER" id="PTHR30177">
    <property type="entry name" value="GLYCINE BETAINE/L-PROLINE TRANSPORT SYSTEM PERMEASE PROTEIN PROW"/>
    <property type="match status" value="1"/>
</dbReference>
<name>A0A031HZQ0_MICLU</name>
<evidence type="ECO:0000313" key="8">
    <source>
        <dbReference type="EMBL" id="PKZ81498.1"/>
    </source>
</evidence>
<keyword evidence="2 6" id="KW-0813">Transport</keyword>
<evidence type="ECO:0000256" key="1">
    <source>
        <dbReference type="ARBA" id="ARBA00004141"/>
    </source>
</evidence>